<keyword evidence="2" id="KW-1185">Reference proteome</keyword>
<proteinExistence type="predicted"/>
<protein>
    <recommendedName>
        <fullName evidence="3">CD-NTase-associated protein 12/Pycsar effector protein TIR domain-containing protein</fullName>
    </recommendedName>
</protein>
<dbReference type="Proteomes" id="UP001225596">
    <property type="component" value="Unassembled WGS sequence"/>
</dbReference>
<evidence type="ECO:0000313" key="1">
    <source>
        <dbReference type="EMBL" id="MDQ9171921.1"/>
    </source>
</evidence>
<evidence type="ECO:0000313" key="2">
    <source>
        <dbReference type="Proteomes" id="UP001225596"/>
    </source>
</evidence>
<gene>
    <name evidence="1" type="ORF">Q8A64_16020</name>
</gene>
<comment type="caution">
    <text evidence="1">The sequence shown here is derived from an EMBL/GenBank/DDBJ whole genome shotgun (WGS) entry which is preliminary data.</text>
</comment>
<evidence type="ECO:0008006" key="3">
    <source>
        <dbReference type="Google" id="ProtNLM"/>
    </source>
</evidence>
<dbReference type="RefSeq" id="WP_338437900.1">
    <property type="nucleotide sequence ID" value="NZ_JAUYVH010000013.1"/>
</dbReference>
<reference evidence="1 2" key="1">
    <citation type="submission" date="2023-08" db="EMBL/GenBank/DDBJ databases">
        <title>Oxalobacteraceae gen .nov., isolated from river sludge outside the plant.</title>
        <authorList>
            <person name="Zhao S.Y."/>
        </authorList>
    </citation>
    <scope>NUCLEOTIDE SEQUENCE [LARGE SCALE GENOMIC DNA]</scope>
    <source>
        <strain evidence="1 2">R-40</strain>
    </source>
</reference>
<organism evidence="1 2">
    <name type="scientific">Keguizhuia sedimenti</name>
    <dbReference type="NCBI Taxonomy" id="3064264"/>
    <lineage>
        <taxon>Bacteria</taxon>
        <taxon>Pseudomonadati</taxon>
        <taxon>Pseudomonadota</taxon>
        <taxon>Betaproteobacteria</taxon>
        <taxon>Burkholderiales</taxon>
        <taxon>Oxalobacteraceae</taxon>
        <taxon>Keguizhuia</taxon>
    </lineage>
</organism>
<dbReference type="EMBL" id="JAUYVH010000013">
    <property type="protein sequence ID" value="MDQ9171921.1"/>
    <property type="molecule type" value="Genomic_DNA"/>
</dbReference>
<name>A0ABU1BV91_9BURK</name>
<sequence length="413" mass="46111">MKRTVFYSWQSDLPNAVNRSFIETALQRALKSIQKDESESVEPVLDRDTLGVSGSPSISDEIFAKITQADVFVGDVSIINSGDAGRPTPNPNVLVELGYAVAQLGWDRVLLIQNTAFGGPEKLPFDLRGRRVIAYDLAADDTNKADVRGLLQGRIETGLRSALASSAKIATHAGTDVPLWWGHWNITDDGGMNGGNLFIYEVGPAGFLFKLTVYNGAHSGQLQGYARIVATDLAYARLENGEPDGFCEIRLRRRISESLHIIEIEETSSCLYWRGMGAVFSGTFIRKRDLLFDAGILDELDLSRLYRTLGSHYEAFRQRVQLIGELENLDPFVAKASFGGVRGLFTIMEAIVMRGEAGELWAAYIDDDVVRYFTTECDYQDKLPLTIEAWRENFKEKPVEYHVCVDFIPKNEF</sequence>
<accession>A0ABU1BV91</accession>